<dbReference type="InterPro" id="IPR011711">
    <property type="entry name" value="GntR_C"/>
</dbReference>
<dbReference type="Gene3D" id="1.20.120.530">
    <property type="entry name" value="GntR ligand-binding domain-like"/>
    <property type="match status" value="1"/>
</dbReference>
<dbReference type="PANTHER" id="PTHR43537:SF24">
    <property type="entry name" value="GLUCONATE OPERON TRANSCRIPTIONAL REPRESSOR"/>
    <property type="match status" value="1"/>
</dbReference>
<dbReference type="EMBL" id="JAGGKT010000014">
    <property type="protein sequence ID" value="MBP1933873.1"/>
    <property type="molecule type" value="Genomic_DNA"/>
</dbReference>
<keyword evidence="3" id="KW-0804">Transcription</keyword>
<evidence type="ECO:0000256" key="2">
    <source>
        <dbReference type="ARBA" id="ARBA00023125"/>
    </source>
</evidence>
<dbReference type="GO" id="GO:0003677">
    <property type="term" value="F:DNA binding"/>
    <property type="evidence" value="ECO:0007669"/>
    <property type="project" value="UniProtKB-KW"/>
</dbReference>
<keyword evidence="2 6" id="KW-0238">DNA-binding</keyword>
<dbReference type="SUPFAM" id="SSF48008">
    <property type="entry name" value="GntR ligand-binding domain-like"/>
    <property type="match status" value="1"/>
</dbReference>
<dbReference type="Pfam" id="PF00392">
    <property type="entry name" value="GntR"/>
    <property type="match status" value="1"/>
</dbReference>
<feature type="coiled-coil region" evidence="4">
    <location>
        <begin position="97"/>
        <end position="141"/>
    </location>
</feature>
<evidence type="ECO:0000256" key="4">
    <source>
        <dbReference type="SAM" id="Coils"/>
    </source>
</evidence>
<accession>A0ABS4GUC2</accession>
<reference evidence="6 7" key="1">
    <citation type="submission" date="2021-03" db="EMBL/GenBank/DDBJ databases">
        <title>Genomic Encyclopedia of Type Strains, Phase IV (KMG-IV): sequencing the most valuable type-strain genomes for metagenomic binning, comparative biology and taxonomic classification.</title>
        <authorList>
            <person name="Goeker M."/>
        </authorList>
    </citation>
    <scope>NUCLEOTIDE SEQUENCE [LARGE SCALE GENOMIC DNA]</scope>
    <source>
        <strain evidence="6 7">DSM 24738</strain>
    </source>
</reference>
<evidence type="ECO:0000313" key="6">
    <source>
        <dbReference type="EMBL" id="MBP1933873.1"/>
    </source>
</evidence>
<dbReference type="PANTHER" id="PTHR43537">
    <property type="entry name" value="TRANSCRIPTIONAL REGULATOR, GNTR FAMILY"/>
    <property type="match status" value="1"/>
</dbReference>
<dbReference type="CDD" id="cd07377">
    <property type="entry name" value="WHTH_GntR"/>
    <property type="match status" value="1"/>
</dbReference>
<dbReference type="Proteomes" id="UP001519343">
    <property type="component" value="Unassembled WGS sequence"/>
</dbReference>
<proteinExistence type="predicted"/>
<dbReference type="Gene3D" id="1.10.10.10">
    <property type="entry name" value="Winged helix-like DNA-binding domain superfamily/Winged helix DNA-binding domain"/>
    <property type="match status" value="1"/>
</dbReference>
<dbReference type="SMART" id="SM00895">
    <property type="entry name" value="FCD"/>
    <property type="match status" value="1"/>
</dbReference>
<sequence>MAIKRIEPGEIKSLRDIVLESLRDAIISGELKPGEHLKERDLAGQMGISTTPIKEALRILGHEGLVETVPRRGTFVSTMVDSSVEELLMLKASLEGLSARLAAMKMSEEEMEDLRRQIQLMEKLSCAKEEKREQLTEENENFHVMIRAGAKNSIITQMIMNVVAYDQAIRKRALQFNVEVEEGFSEHRQIYEAIQERNAELAEQRMKNHIMRTAENVLKNLKNR</sequence>
<gene>
    <name evidence="6" type="ORF">J2Z37_003890</name>
</gene>
<dbReference type="RefSeq" id="WP_209811888.1">
    <property type="nucleotide sequence ID" value="NZ_JAGGKT010000014.1"/>
</dbReference>
<evidence type="ECO:0000259" key="5">
    <source>
        <dbReference type="PROSITE" id="PS50949"/>
    </source>
</evidence>
<name>A0ABS4GUC2_9BACL</name>
<keyword evidence="4" id="KW-0175">Coiled coil</keyword>
<dbReference type="Pfam" id="PF07729">
    <property type="entry name" value="FCD"/>
    <property type="match status" value="1"/>
</dbReference>
<keyword evidence="1" id="KW-0805">Transcription regulation</keyword>
<dbReference type="SMART" id="SM00345">
    <property type="entry name" value="HTH_GNTR"/>
    <property type="match status" value="1"/>
</dbReference>
<dbReference type="PROSITE" id="PS50949">
    <property type="entry name" value="HTH_GNTR"/>
    <property type="match status" value="1"/>
</dbReference>
<dbReference type="InterPro" id="IPR036390">
    <property type="entry name" value="WH_DNA-bd_sf"/>
</dbReference>
<keyword evidence="7" id="KW-1185">Reference proteome</keyword>
<dbReference type="InterPro" id="IPR000524">
    <property type="entry name" value="Tscrpt_reg_HTH_GntR"/>
</dbReference>
<evidence type="ECO:0000313" key="7">
    <source>
        <dbReference type="Proteomes" id="UP001519343"/>
    </source>
</evidence>
<organism evidence="6 7">
    <name type="scientific">Ammoniphilus resinae</name>
    <dbReference type="NCBI Taxonomy" id="861532"/>
    <lineage>
        <taxon>Bacteria</taxon>
        <taxon>Bacillati</taxon>
        <taxon>Bacillota</taxon>
        <taxon>Bacilli</taxon>
        <taxon>Bacillales</taxon>
        <taxon>Paenibacillaceae</taxon>
        <taxon>Aneurinibacillus group</taxon>
        <taxon>Ammoniphilus</taxon>
    </lineage>
</organism>
<protein>
    <submittedName>
        <fullName evidence="6">DNA-binding GntR family transcriptional regulator</fullName>
    </submittedName>
</protein>
<comment type="caution">
    <text evidence="6">The sequence shown here is derived from an EMBL/GenBank/DDBJ whole genome shotgun (WGS) entry which is preliminary data.</text>
</comment>
<feature type="domain" description="HTH gntR-type" evidence="5">
    <location>
        <begin position="12"/>
        <end position="79"/>
    </location>
</feature>
<dbReference type="SUPFAM" id="SSF46785">
    <property type="entry name" value="Winged helix' DNA-binding domain"/>
    <property type="match status" value="1"/>
</dbReference>
<dbReference type="InterPro" id="IPR036388">
    <property type="entry name" value="WH-like_DNA-bd_sf"/>
</dbReference>
<evidence type="ECO:0000256" key="1">
    <source>
        <dbReference type="ARBA" id="ARBA00023015"/>
    </source>
</evidence>
<evidence type="ECO:0000256" key="3">
    <source>
        <dbReference type="ARBA" id="ARBA00023163"/>
    </source>
</evidence>
<dbReference type="InterPro" id="IPR008920">
    <property type="entry name" value="TF_FadR/GntR_C"/>
</dbReference>